<accession>A0AAE0RAR2</accession>
<organism evidence="3 4">
    <name type="scientific">Hemibagrus guttatus</name>
    <dbReference type="NCBI Taxonomy" id="175788"/>
    <lineage>
        <taxon>Eukaryota</taxon>
        <taxon>Metazoa</taxon>
        <taxon>Chordata</taxon>
        <taxon>Craniata</taxon>
        <taxon>Vertebrata</taxon>
        <taxon>Euteleostomi</taxon>
        <taxon>Actinopterygii</taxon>
        <taxon>Neopterygii</taxon>
        <taxon>Teleostei</taxon>
        <taxon>Ostariophysi</taxon>
        <taxon>Siluriformes</taxon>
        <taxon>Bagridae</taxon>
        <taxon>Hemibagrus</taxon>
    </lineage>
</organism>
<evidence type="ECO:0000256" key="2">
    <source>
        <dbReference type="SAM" id="MobiDB-lite"/>
    </source>
</evidence>
<dbReference type="AlphaFoldDB" id="A0AAE0RAR2"/>
<keyword evidence="4" id="KW-1185">Reference proteome</keyword>
<evidence type="ECO:0000313" key="3">
    <source>
        <dbReference type="EMBL" id="KAK3548361.1"/>
    </source>
</evidence>
<feature type="region of interest" description="Disordered" evidence="2">
    <location>
        <begin position="43"/>
        <end position="90"/>
    </location>
</feature>
<comment type="caution">
    <text evidence="3">The sequence shown here is derived from an EMBL/GenBank/DDBJ whole genome shotgun (WGS) entry which is preliminary data.</text>
</comment>
<reference evidence="3" key="1">
    <citation type="submission" date="2023-06" db="EMBL/GenBank/DDBJ databases">
        <title>Male Hemibagrus guttatus genome.</title>
        <authorList>
            <person name="Bian C."/>
        </authorList>
    </citation>
    <scope>NUCLEOTIDE SEQUENCE</scope>
    <source>
        <strain evidence="3">Male_cb2023</strain>
        <tissue evidence="3">Muscle</tissue>
    </source>
</reference>
<proteinExistence type="predicted"/>
<dbReference type="Proteomes" id="UP001274896">
    <property type="component" value="Unassembled WGS sequence"/>
</dbReference>
<keyword evidence="1" id="KW-0175">Coiled coil</keyword>
<name>A0AAE0RAR2_9TELE</name>
<protein>
    <submittedName>
        <fullName evidence="3">Uncharacterized protein</fullName>
    </submittedName>
</protein>
<evidence type="ECO:0000313" key="4">
    <source>
        <dbReference type="Proteomes" id="UP001274896"/>
    </source>
</evidence>
<dbReference type="SUPFAM" id="SSF52266">
    <property type="entry name" value="SGNH hydrolase"/>
    <property type="match status" value="1"/>
</dbReference>
<evidence type="ECO:0000256" key="1">
    <source>
        <dbReference type="SAM" id="Coils"/>
    </source>
</evidence>
<feature type="coiled-coil region" evidence="1">
    <location>
        <begin position="11"/>
        <end position="38"/>
    </location>
</feature>
<gene>
    <name evidence="3" type="ORF">QTP70_011292</name>
</gene>
<sequence>MREACEDTFELHSVDLELEAVEKQIHDLQVKQPQLRQRKAMLESSRTDDHLSQVSFTPAPGYHGAWMQQQRKTRARPRARTSTPPPPPVFEILTRNHFAPLPETECDVVIIGDSISMSVPAILKKNIGAVVLHAGMNDTRLRQTETLVEKDSTPDDRQTRGMKVGVLIVIEDDDPPYHFAQCHKLCRLLEEVIVLQDAPDLKSAVAYLFGLLFALDFQYPKNLKYTFEVIEKVFVEMGTHCSARITMFEKGLNALNGNVLAILQPV</sequence>
<dbReference type="EMBL" id="JAUCMX010000004">
    <property type="protein sequence ID" value="KAK3548361.1"/>
    <property type="molecule type" value="Genomic_DNA"/>
</dbReference>